<reference evidence="4 5" key="1">
    <citation type="submission" date="2024-09" db="EMBL/GenBank/DDBJ databases">
        <title>A chromosome-level genome assembly of Gray's grenadier anchovy, Coilia grayii.</title>
        <authorList>
            <person name="Fu Z."/>
        </authorList>
    </citation>
    <scope>NUCLEOTIDE SEQUENCE [LARGE SCALE GENOMIC DNA]</scope>
    <source>
        <strain evidence="4">G4</strain>
        <tissue evidence="4">Muscle</tissue>
    </source>
</reference>
<evidence type="ECO:0000313" key="5">
    <source>
        <dbReference type="Proteomes" id="UP001591681"/>
    </source>
</evidence>
<sequence>MSEELEELRELVHQLQVDKERLTQEVASRPAGAASAVTLEPSNGQTVKQCSPESVPQSERLLRNQFAEHVLDSDLRRELKRLVRQTPGLSMLEVRAAAICWEREGRPNDVARVRKKDGSLRMCVDYRMLNSKTRKDAFPLPRIEESLDALSGAQWFSTLDLATPLHRLADLAGTKMRKGQGPRLDGTWTDACEESFQELKNRLVNAPILAFANFNLPFILEVDASHIGLRAVLSQEQEGKVRPIAYTSRSLSPPEKNYSSMKLEFLAMKWAMSEKFREYLWDQQCTVWTDNNPLSHLDTAKLGATEQRWVAELATFNYTIRYCSGRLNQNADSLSRQPPAAVCDATSRSAADDMRALQTADPAIGVVLPFWRAQKPPNSVVRDGLLGPAKVLLRQWDKLVDVHWLLHRRIQRPDGGEDVYQLLLPACLKEDVLRELHNGHGHQGIERTMELIRCTLAKVTQPKLHAPMGQLLAARPYQILAVDFTLLEPSGDGK</sequence>
<dbReference type="CDD" id="cd09274">
    <property type="entry name" value="RNase_HI_RT_Ty3"/>
    <property type="match status" value="1"/>
</dbReference>
<dbReference type="PANTHER" id="PTHR37984">
    <property type="entry name" value="PROTEIN CBG26694"/>
    <property type="match status" value="1"/>
</dbReference>
<dbReference type="Gene3D" id="3.10.20.370">
    <property type="match status" value="1"/>
</dbReference>
<dbReference type="Proteomes" id="UP001591681">
    <property type="component" value="Unassembled WGS sequence"/>
</dbReference>
<feature type="region of interest" description="Disordered" evidence="2">
    <location>
        <begin position="23"/>
        <end position="50"/>
    </location>
</feature>
<dbReference type="EMBL" id="JBHFQA010000012">
    <property type="protein sequence ID" value="KAL2089430.1"/>
    <property type="molecule type" value="Genomic_DNA"/>
</dbReference>
<dbReference type="PANTHER" id="PTHR37984:SF5">
    <property type="entry name" value="PROTEIN NYNRIN-LIKE"/>
    <property type="match status" value="1"/>
</dbReference>
<accession>A0ABD1JRC6</accession>
<evidence type="ECO:0000313" key="4">
    <source>
        <dbReference type="EMBL" id="KAL2089430.1"/>
    </source>
</evidence>
<dbReference type="Pfam" id="PF17919">
    <property type="entry name" value="RT_RNaseH_2"/>
    <property type="match status" value="1"/>
</dbReference>
<dbReference type="SUPFAM" id="SSF56672">
    <property type="entry name" value="DNA/RNA polymerases"/>
    <property type="match status" value="1"/>
</dbReference>
<dbReference type="InterPro" id="IPR043128">
    <property type="entry name" value="Rev_trsase/Diguanyl_cyclase"/>
</dbReference>
<proteinExistence type="predicted"/>
<dbReference type="AlphaFoldDB" id="A0ABD1JRC6"/>
<comment type="caution">
    <text evidence="4">The sequence shown here is derived from an EMBL/GenBank/DDBJ whole genome shotgun (WGS) entry which is preliminary data.</text>
</comment>
<dbReference type="Gene3D" id="3.30.70.270">
    <property type="match status" value="1"/>
</dbReference>
<keyword evidence="1" id="KW-0511">Multifunctional enzyme</keyword>
<dbReference type="GO" id="GO:0003824">
    <property type="term" value="F:catalytic activity"/>
    <property type="evidence" value="ECO:0007669"/>
    <property type="project" value="UniProtKB-KW"/>
</dbReference>
<evidence type="ECO:0000256" key="1">
    <source>
        <dbReference type="ARBA" id="ARBA00023268"/>
    </source>
</evidence>
<dbReference type="InterPro" id="IPR041577">
    <property type="entry name" value="RT_RNaseH_2"/>
</dbReference>
<name>A0ABD1JRC6_9TELE</name>
<evidence type="ECO:0000256" key="2">
    <source>
        <dbReference type="SAM" id="MobiDB-lite"/>
    </source>
</evidence>
<protein>
    <recommendedName>
        <fullName evidence="3">Reverse transcriptase/retrotransposon-derived protein RNase H-like domain-containing protein</fullName>
    </recommendedName>
</protein>
<keyword evidence="5" id="KW-1185">Reference proteome</keyword>
<dbReference type="FunFam" id="3.10.20.370:FF:000001">
    <property type="entry name" value="Retrovirus-related Pol polyprotein from transposon 17.6-like protein"/>
    <property type="match status" value="1"/>
</dbReference>
<organism evidence="4 5">
    <name type="scientific">Coilia grayii</name>
    <name type="common">Gray's grenadier anchovy</name>
    <dbReference type="NCBI Taxonomy" id="363190"/>
    <lineage>
        <taxon>Eukaryota</taxon>
        <taxon>Metazoa</taxon>
        <taxon>Chordata</taxon>
        <taxon>Craniata</taxon>
        <taxon>Vertebrata</taxon>
        <taxon>Euteleostomi</taxon>
        <taxon>Actinopterygii</taxon>
        <taxon>Neopterygii</taxon>
        <taxon>Teleostei</taxon>
        <taxon>Clupei</taxon>
        <taxon>Clupeiformes</taxon>
        <taxon>Clupeoidei</taxon>
        <taxon>Engraulidae</taxon>
        <taxon>Coilinae</taxon>
        <taxon>Coilia</taxon>
    </lineage>
</organism>
<feature type="domain" description="Reverse transcriptase/retrotransposon-derived protein RNase H-like" evidence="3">
    <location>
        <begin position="188"/>
        <end position="287"/>
    </location>
</feature>
<feature type="compositionally biased region" description="Polar residues" evidence="2">
    <location>
        <begin position="40"/>
        <end position="50"/>
    </location>
</feature>
<evidence type="ECO:0000259" key="3">
    <source>
        <dbReference type="Pfam" id="PF17919"/>
    </source>
</evidence>
<gene>
    <name evidence="4" type="ORF">ACEWY4_014118</name>
</gene>
<dbReference type="Gene3D" id="3.10.10.10">
    <property type="entry name" value="HIV Type 1 Reverse Transcriptase, subunit A, domain 1"/>
    <property type="match status" value="1"/>
</dbReference>
<dbReference type="InterPro" id="IPR050951">
    <property type="entry name" value="Retrovirus_Pol_polyprotein"/>
</dbReference>
<dbReference type="InterPro" id="IPR043502">
    <property type="entry name" value="DNA/RNA_pol_sf"/>
</dbReference>